<evidence type="ECO:0008006" key="4">
    <source>
        <dbReference type="Google" id="ProtNLM"/>
    </source>
</evidence>
<feature type="transmembrane region" description="Helical" evidence="1">
    <location>
        <begin position="40"/>
        <end position="60"/>
    </location>
</feature>
<evidence type="ECO:0000313" key="2">
    <source>
        <dbReference type="EMBL" id="MBP2026138.1"/>
    </source>
</evidence>
<evidence type="ECO:0000313" key="3">
    <source>
        <dbReference type="Proteomes" id="UP001519306"/>
    </source>
</evidence>
<keyword evidence="1" id="KW-0472">Membrane</keyword>
<name>A0ABS4KEE5_9FIRM</name>
<sequence>MEKKIMNKSILFAVLAMIAGVFYREFTKFNGFINERTTLAFMHPHLIIMGTIFFIIILLFNKNYNFINKEKIMKYLNIYSVGLLFTVIMMLVRGITQVLEMSLKVAMDKSISGIAGISHIILGITFILILNEMKKSIN</sequence>
<dbReference type="Pfam" id="PF11070">
    <property type="entry name" value="DUF2871"/>
    <property type="match status" value="1"/>
</dbReference>
<dbReference type="Proteomes" id="UP001519306">
    <property type="component" value="Unassembled WGS sequence"/>
</dbReference>
<dbReference type="EMBL" id="JAGGLJ010000023">
    <property type="protein sequence ID" value="MBP2026138.1"/>
    <property type="molecule type" value="Genomic_DNA"/>
</dbReference>
<keyword evidence="1" id="KW-0812">Transmembrane</keyword>
<dbReference type="InterPro" id="IPR021299">
    <property type="entry name" value="DUF2871"/>
</dbReference>
<proteinExistence type="predicted"/>
<evidence type="ECO:0000256" key="1">
    <source>
        <dbReference type="SAM" id="Phobius"/>
    </source>
</evidence>
<gene>
    <name evidence="2" type="ORF">J2Z71_001696</name>
</gene>
<feature type="transmembrane region" description="Helical" evidence="1">
    <location>
        <begin position="72"/>
        <end position="91"/>
    </location>
</feature>
<reference evidence="2 3" key="1">
    <citation type="submission" date="2021-03" db="EMBL/GenBank/DDBJ databases">
        <title>Genomic Encyclopedia of Type Strains, Phase IV (KMG-IV): sequencing the most valuable type-strain genomes for metagenomic binning, comparative biology and taxonomic classification.</title>
        <authorList>
            <person name="Goeker M."/>
        </authorList>
    </citation>
    <scope>NUCLEOTIDE SEQUENCE [LARGE SCALE GENOMIC DNA]</scope>
    <source>
        <strain evidence="2 3">DSM 27563</strain>
    </source>
</reference>
<organism evidence="2 3">
    <name type="scientific">Peptoniphilus stercorisuis</name>
    <dbReference type="NCBI Taxonomy" id="1436965"/>
    <lineage>
        <taxon>Bacteria</taxon>
        <taxon>Bacillati</taxon>
        <taxon>Bacillota</taxon>
        <taxon>Tissierellia</taxon>
        <taxon>Tissierellales</taxon>
        <taxon>Peptoniphilaceae</taxon>
        <taxon>Peptoniphilus</taxon>
    </lineage>
</organism>
<accession>A0ABS4KEE5</accession>
<comment type="caution">
    <text evidence="2">The sequence shown here is derived from an EMBL/GenBank/DDBJ whole genome shotgun (WGS) entry which is preliminary data.</text>
</comment>
<protein>
    <recommendedName>
        <fullName evidence="4">DUF2871 domain-containing protein</fullName>
    </recommendedName>
</protein>
<keyword evidence="1" id="KW-1133">Transmembrane helix</keyword>
<keyword evidence="3" id="KW-1185">Reference proteome</keyword>
<dbReference type="RefSeq" id="WP_210062118.1">
    <property type="nucleotide sequence ID" value="NZ_JAGGLJ010000023.1"/>
</dbReference>
<feature type="transmembrane region" description="Helical" evidence="1">
    <location>
        <begin position="111"/>
        <end position="130"/>
    </location>
</feature>